<dbReference type="Gene3D" id="3.30.565.10">
    <property type="entry name" value="Histidine kinase-like ATPase, C-terminal domain"/>
    <property type="match status" value="1"/>
</dbReference>
<dbReference type="PANTHER" id="PTHR34220:SF7">
    <property type="entry name" value="SENSOR HISTIDINE KINASE YPDA"/>
    <property type="match status" value="1"/>
</dbReference>
<evidence type="ECO:0000256" key="2">
    <source>
        <dbReference type="SAM" id="Phobius"/>
    </source>
</evidence>
<name>A0A1Y1CPP1_9BACT</name>
<keyword evidence="1" id="KW-0175">Coiled coil</keyword>
<dbReference type="PANTHER" id="PTHR34220">
    <property type="entry name" value="SENSOR HISTIDINE KINASE YPDA"/>
    <property type="match status" value="1"/>
</dbReference>
<keyword evidence="2" id="KW-0812">Transmembrane</keyword>
<dbReference type="InterPro" id="IPR010559">
    <property type="entry name" value="Sig_transdc_His_kin_internal"/>
</dbReference>
<organism evidence="4 5">
    <name type="scientific">Labilibaculum antarcticum</name>
    <dbReference type="NCBI Taxonomy" id="1717717"/>
    <lineage>
        <taxon>Bacteria</taxon>
        <taxon>Pseudomonadati</taxon>
        <taxon>Bacteroidota</taxon>
        <taxon>Bacteroidia</taxon>
        <taxon>Marinilabiliales</taxon>
        <taxon>Marinifilaceae</taxon>
        <taxon>Labilibaculum</taxon>
    </lineage>
</organism>
<dbReference type="Pfam" id="PF06580">
    <property type="entry name" value="His_kinase"/>
    <property type="match status" value="1"/>
</dbReference>
<dbReference type="AlphaFoldDB" id="A0A1Y1CPP1"/>
<dbReference type="KEGG" id="mbas:ALGA_3932"/>
<dbReference type="GO" id="GO:0000155">
    <property type="term" value="F:phosphorelay sensor kinase activity"/>
    <property type="evidence" value="ECO:0007669"/>
    <property type="project" value="InterPro"/>
</dbReference>
<evidence type="ECO:0000313" key="5">
    <source>
        <dbReference type="Proteomes" id="UP000218267"/>
    </source>
</evidence>
<gene>
    <name evidence="4" type="ORF">ALGA_3932</name>
</gene>
<feature type="transmembrane region" description="Helical" evidence="2">
    <location>
        <begin position="15"/>
        <end position="33"/>
    </location>
</feature>
<keyword evidence="5" id="KW-1185">Reference proteome</keyword>
<dbReference type="RefSeq" id="WP_096432335.1">
    <property type="nucleotide sequence ID" value="NZ_AP018042.1"/>
</dbReference>
<proteinExistence type="predicted"/>
<dbReference type="InterPro" id="IPR050640">
    <property type="entry name" value="Bact_2-comp_sensor_kinase"/>
</dbReference>
<dbReference type="OrthoDB" id="9809908at2"/>
<keyword evidence="2" id="KW-1133">Transmembrane helix</keyword>
<evidence type="ECO:0000313" key="4">
    <source>
        <dbReference type="EMBL" id="BAX82224.1"/>
    </source>
</evidence>
<feature type="domain" description="Signal transduction histidine kinase internal region" evidence="3">
    <location>
        <begin position="161"/>
        <end position="238"/>
    </location>
</feature>
<reference evidence="4 5" key="1">
    <citation type="journal article" date="2018" name="Mar. Genomics">
        <title>Complete genome sequence of Marinifilaceae bacterium strain SPP2, isolated from the Antarctic marine sediment.</title>
        <authorList>
            <person name="Watanabe M."/>
            <person name="Kojima H."/>
            <person name="Fukui M."/>
        </authorList>
    </citation>
    <scope>NUCLEOTIDE SEQUENCE [LARGE SCALE GENOMIC DNA]</scope>
    <source>
        <strain evidence="4 5">SPP2</strain>
    </source>
</reference>
<feature type="transmembrane region" description="Helical" evidence="2">
    <location>
        <begin position="79"/>
        <end position="101"/>
    </location>
</feature>
<dbReference type="EMBL" id="AP018042">
    <property type="protein sequence ID" value="BAX82224.1"/>
    <property type="molecule type" value="Genomic_DNA"/>
</dbReference>
<accession>A0A1Y1CPP1</accession>
<dbReference type="GO" id="GO:0016020">
    <property type="term" value="C:membrane"/>
    <property type="evidence" value="ECO:0007669"/>
    <property type="project" value="InterPro"/>
</dbReference>
<feature type="transmembrane region" description="Helical" evidence="2">
    <location>
        <begin position="45"/>
        <end position="67"/>
    </location>
</feature>
<evidence type="ECO:0000256" key="1">
    <source>
        <dbReference type="SAM" id="Coils"/>
    </source>
</evidence>
<sequence>MNLKDRLYHIFSIRWVQHLSFWSVFLLLELGRFTDMDPERIPREILFEGIQNSFIAILVYFNLRFLIPRYWNTGRYGKYVLIFIICEVFTISTLSLLFYHFPDLEFKRFIRFNTTKIIMMNTFKTNIFVLSSTLFHFVKEWIKLKDENLKFTEKAQEQLEAELNVLKGQVNPHFLFNTLNNIYSMSLYDSVKTPDMILRLSQLISYMIYECKDEEVQLEKEIQFIKNYIELESIRVEDVATIQLNIEGENPGHKIPPLLFIPLIENAFKHGISSELETSEIKILMKISQHNIDLEISNPLESKSGVINTKEHDGLGIENVRKRLNLLFPNKHIFEIFETKNQYTTHLSLSI</sequence>
<reference evidence="5" key="2">
    <citation type="journal article" date="2020" name="Antonie Van Leeuwenhoek">
        <title>Labilibaculum antarcticum sp. nov., a novel facultative anaerobic, psychrotorelant bacterium isolated from marine sediment of Antarctica.</title>
        <authorList>
            <person name="Watanabe M."/>
            <person name="Kojima H."/>
            <person name="Fukui M."/>
        </authorList>
    </citation>
    <scope>NUCLEOTIDE SEQUENCE [LARGE SCALE GENOMIC DNA]</scope>
    <source>
        <strain evidence="5">SPP2</strain>
    </source>
</reference>
<feature type="coiled-coil region" evidence="1">
    <location>
        <begin position="142"/>
        <end position="169"/>
    </location>
</feature>
<evidence type="ECO:0000259" key="3">
    <source>
        <dbReference type="Pfam" id="PF06580"/>
    </source>
</evidence>
<protein>
    <recommendedName>
        <fullName evidence="3">Signal transduction histidine kinase internal region domain-containing protein</fullName>
    </recommendedName>
</protein>
<dbReference type="InterPro" id="IPR036890">
    <property type="entry name" value="HATPase_C_sf"/>
</dbReference>
<dbReference type="Proteomes" id="UP000218267">
    <property type="component" value="Chromosome"/>
</dbReference>
<keyword evidence="2" id="KW-0472">Membrane</keyword>